<dbReference type="AlphaFoldDB" id="A0ABD1XSY3"/>
<evidence type="ECO:0000313" key="2">
    <source>
        <dbReference type="EMBL" id="KAL2612068.1"/>
    </source>
</evidence>
<dbReference type="Proteomes" id="UP001605036">
    <property type="component" value="Unassembled WGS sequence"/>
</dbReference>
<protein>
    <submittedName>
        <fullName evidence="2">Uncharacterized protein</fullName>
    </submittedName>
</protein>
<reference evidence="2 3" key="1">
    <citation type="submission" date="2024-09" db="EMBL/GenBank/DDBJ databases">
        <title>Chromosome-scale assembly of Riccia fluitans.</title>
        <authorList>
            <person name="Paukszto L."/>
            <person name="Sawicki J."/>
            <person name="Karawczyk K."/>
            <person name="Piernik-Szablinska J."/>
            <person name="Szczecinska M."/>
            <person name="Mazdziarz M."/>
        </authorList>
    </citation>
    <scope>NUCLEOTIDE SEQUENCE [LARGE SCALE GENOMIC DNA]</scope>
    <source>
        <strain evidence="2">Rf_01</strain>
        <tissue evidence="2">Aerial parts of the thallus</tissue>
    </source>
</reference>
<feature type="compositionally biased region" description="Basic and acidic residues" evidence="1">
    <location>
        <begin position="11"/>
        <end position="58"/>
    </location>
</feature>
<dbReference type="EMBL" id="JBHFFA010000007">
    <property type="protein sequence ID" value="KAL2612068.1"/>
    <property type="molecule type" value="Genomic_DNA"/>
</dbReference>
<organism evidence="2 3">
    <name type="scientific">Riccia fluitans</name>
    <dbReference type="NCBI Taxonomy" id="41844"/>
    <lineage>
        <taxon>Eukaryota</taxon>
        <taxon>Viridiplantae</taxon>
        <taxon>Streptophyta</taxon>
        <taxon>Embryophyta</taxon>
        <taxon>Marchantiophyta</taxon>
        <taxon>Marchantiopsida</taxon>
        <taxon>Marchantiidae</taxon>
        <taxon>Marchantiales</taxon>
        <taxon>Ricciaceae</taxon>
        <taxon>Riccia</taxon>
    </lineage>
</organism>
<gene>
    <name evidence="2" type="ORF">R1flu_023760</name>
</gene>
<proteinExistence type="predicted"/>
<comment type="caution">
    <text evidence="2">The sequence shown here is derived from an EMBL/GenBank/DDBJ whole genome shotgun (WGS) entry which is preliminary data.</text>
</comment>
<evidence type="ECO:0000256" key="1">
    <source>
        <dbReference type="SAM" id="MobiDB-lite"/>
    </source>
</evidence>
<feature type="region of interest" description="Disordered" evidence="1">
    <location>
        <begin position="1"/>
        <end position="58"/>
    </location>
</feature>
<keyword evidence="3" id="KW-1185">Reference proteome</keyword>
<sequence length="94" mass="11171">MEWEQSSTPRAEADQLKVDLERQEEEGRCKEVERKASQRRIAELEDEEKHRASKQQEDAQRIIQLQQCVMELVQEMEQYHTDEGLLAEVEREAT</sequence>
<accession>A0ABD1XSY3</accession>
<name>A0ABD1XSY3_9MARC</name>
<evidence type="ECO:0000313" key="3">
    <source>
        <dbReference type="Proteomes" id="UP001605036"/>
    </source>
</evidence>